<dbReference type="EMBL" id="JAAIIH010000001">
    <property type="protein sequence ID" value="NMM99482.1"/>
    <property type="molecule type" value="Genomic_DNA"/>
</dbReference>
<dbReference type="SMART" id="SM00387">
    <property type="entry name" value="HATPase_c"/>
    <property type="match status" value="1"/>
</dbReference>
<feature type="transmembrane region" description="Helical" evidence="10">
    <location>
        <begin position="106"/>
        <end position="134"/>
    </location>
</feature>
<evidence type="ECO:0000256" key="1">
    <source>
        <dbReference type="ARBA" id="ARBA00000085"/>
    </source>
</evidence>
<dbReference type="InterPro" id="IPR011712">
    <property type="entry name" value="Sig_transdc_His_kin_sub3_dim/P"/>
</dbReference>
<feature type="region of interest" description="Disordered" evidence="9">
    <location>
        <begin position="538"/>
        <end position="564"/>
    </location>
</feature>
<keyword evidence="7" id="KW-0067">ATP-binding</keyword>
<keyword evidence="5" id="KW-0547">Nucleotide-binding</keyword>
<feature type="compositionally biased region" description="Low complexity" evidence="9">
    <location>
        <begin position="489"/>
        <end position="523"/>
    </location>
</feature>
<evidence type="ECO:0000256" key="10">
    <source>
        <dbReference type="SAM" id="Phobius"/>
    </source>
</evidence>
<dbReference type="InterPro" id="IPR055558">
    <property type="entry name" value="DUF7134"/>
</dbReference>
<evidence type="ECO:0000313" key="12">
    <source>
        <dbReference type="EMBL" id="NMM99482.1"/>
    </source>
</evidence>
<dbReference type="PANTHER" id="PTHR24421">
    <property type="entry name" value="NITRATE/NITRITE SENSOR PROTEIN NARX-RELATED"/>
    <property type="match status" value="1"/>
</dbReference>
<dbReference type="Pfam" id="PF23539">
    <property type="entry name" value="DUF7134"/>
    <property type="match status" value="2"/>
</dbReference>
<dbReference type="CDD" id="cd16917">
    <property type="entry name" value="HATPase_UhpB-NarQ-NarX-like"/>
    <property type="match status" value="1"/>
</dbReference>
<dbReference type="Pfam" id="PF02518">
    <property type="entry name" value="HATPase_c"/>
    <property type="match status" value="1"/>
</dbReference>
<dbReference type="Pfam" id="PF07730">
    <property type="entry name" value="HisKA_3"/>
    <property type="match status" value="1"/>
</dbReference>
<dbReference type="Proteomes" id="UP000588277">
    <property type="component" value="Unassembled WGS sequence"/>
</dbReference>
<feature type="region of interest" description="Disordered" evidence="9">
    <location>
        <begin position="1"/>
        <end position="29"/>
    </location>
</feature>
<name>A0A7Y0HYL7_9BIFI</name>
<feature type="transmembrane region" description="Helical" evidence="10">
    <location>
        <begin position="146"/>
        <end position="165"/>
    </location>
</feature>
<dbReference type="Gene3D" id="3.30.565.10">
    <property type="entry name" value="Histidine kinase-like ATPase, C-terminal domain"/>
    <property type="match status" value="1"/>
</dbReference>
<keyword evidence="6 12" id="KW-0418">Kinase</keyword>
<comment type="caution">
    <text evidence="12">The sequence shown here is derived from an EMBL/GenBank/DDBJ whole genome shotgun (WGS) entry which is preliminary data.</text>
</comment>
<sequence>MTTMEHDTRAAENGPGASSPAPAPAHPHSGRGRVGAWLAAHPVVVDALAPALMLLVFSTTGASVGSGMPGVLFTADVWMSDAVWSLALALPAAFRRAFPRPAALAFAALALAQLVVGPSLALGDAFSLLMLYSALVYGDAADTKRYLAIAFALGTMAAAVTALSTNAGSLVPTLLDGAGAGMPQHSEACATLYLTGPTGRCVTSVANDAAVSCAMIWAMLASVTVMAFWNRARRATVLAMQERNAAIEASEAEERRIAAAAERARIARDMHDVVAHTLSIIVVQSDGGRYAGAHDPAVARSTMETIRRESERALHDMRRLLGVFGGSAHAGYADMDALTSAADAALSAADGGSVCRQVEGAARPDLLGETAGEAMYRVVQEALTNARKYAGPHVHVMVRERWDDDGVRVTVSDDGRGAAASLDGHQPGYGLLGMRERVTAAGGTVEAGPRIGGGYEVSAWVPFARGAEDSAETSAGVSAAAGRNRRNAADAAGARDAARGSGASAGRDMDATGGAATSPTAGTRMQEAFSALRSRPISAHEDANRNASSSPARADGSSVPRRSNAVERLSRWAERHYLAMDVAGALLLCAFLMRTSFMGYDVTGNAPLSVRDASLITMNAVLPLAFRRRFPEASAAASALLAALQLVFLQPIMYVNALSLVSLYSAVTYGRDAAWRWLGAAAAADSLLAGAKLLASLTGHDTLIGLADGAAVSARSGLGVLAGSAFYGIMVAVLCAGTIAMGRWTRSRGSNALVLQMREDALRAERGKQLTMAANAERDRIGASIRGEVTATLTSVADQAAAGLTMLDDAAARGETPSPEAITDAFGSIGRQGREALAHMRRLLGVLRETGSTDEAHRDGLDAMRLSPAAPIDDQISHVRR</sequence>
<feature type="compositionally biased region" description="Low complexity" evidence="9">
    <location>
        <begin position="545"/>
        <end position="554"/>
    </location>
</feature>
<dbReference type="PANTHER" id="PTHR24421:SF10">
    <property type="entry name" value="NITRATE_NITRITE SENSOR PROTEIN NARQ"/>
    <property type="match status" value="1"/>
</dbReference>
<dbReference type="InterPro" id="IPR003594">
    <property type="entry name" value="HATPase_dom"/>
</dbReference>
<keyword evidence="4" id="KW-0808">Transferase</keyword>
<feature type="compositionally biased region" description="Basic and acidic residues" evidence="9">
    <location>
        <begin position="1"/>
        <end position="10"/>
    </location>
</feature>
<evidence type="ECO:0000256" key="3">
    <source>
        <dbReference type="ARBA" id="ARBA00022553"/>
    </source>
</evidence>
<keyword evidence="10" id="KW-1133">Transmembrane helix</keyword>
<evidence type="ECO:0000256" key="2">
    <source>
        <dbReference type="ARBA" id="ARBA00012438"/>
    </source>
</evidence>
<evidence type="ECO:0000259" key="11">
    <source>
        <dbReference type="SMART" id="SM00387"/>
    </source>
</evidence>
<evidence type="ECO:0000256" key="7">
    <source>
        <dbReference type="ARBA" id="ARBA00022840"/>
    </source>
</evidence>
<feature type="transmembrane region" description="Helical" evidence="10">
    <location>
        <begin position="577"/>
        <end position="597"/>
    </location>
</feature>
<feature type="region of interest" description="Disordered" evidence="9">
    <location>
        <begin position="475"/>
        <end position="523"/>
    </location>
</feature>
<feature type="domain" description="Histidine kinase/HSP90-like ATPase" evidence="11">
    <location>
        <begin position="370"/>
        <end position="465"/>
    </location>
</feature>
<dbReference type="AlphaFoldDB" id="A0A7Y0HYL7"/>
<protein>
    <recommendedName>
        <fullName evidence="2">histidine kinase</fullName>
        <ecNumber evidence="2">2.7.13.3</ecNumber>
    </recommendedName>
</protein>
<organism evidence="12 13">
    <name type="scientific">Bifidobacterium moraviense</name>
    <dbReference type="NCBI Taxonomy" id="2675323"/>
    <lineage>
        <taxon>Bacteria</taxon>
        <taxon>Bacillati</taxon>
        <taxon>Actinomycetota</taxon>
        <taxon>Actinomycetes</taxon>
        <taxon>Bifidobacteriales</taxon>
        <taxon>Bifidobacteriaceae</taxon>
        <taxon>Bifidobacterium</taxon>
    </lineage>
</organism>
<evidence type="ECO:0000256" key="8">
    <source>
        <dbReference type="ARBA" id="ARBA00023012"/>
    </source>
</evidence>
<evidence type="ECO:0000256" key="5">
    <source>
        <dbReference type="ARBA" id="ARBA00022741"/>
    </source>
</evidence>
<keyword evidence="13" id="KW-1185">Reference proteome</keyword>
<evidence type="ECO:0000256" key="9">
    <source>
        <dbReference type="SAM" id="MobiDB-lite"/>
    </source>
</evidence>
<dbReference type="GO" id="GO:0046983">
    <property type="term" value="F:protein dimerization activity"/>
    <property type="evidence" value="ECO:0007669"/>
    <property type="project" value="InterPro"/>
</dbReference>
<keyword evidence="10" id="KW-0812">Transmembrane</keyword>
<evidence type="ECO:0000256" key="6">
    <source>
        <dbReference type="ARBA" id="ARBA00022777"/>
    </source>
</evidence>
<evidence type="ECO:0000313" key="13">
    <source>
        <dbReference type="Proteomes" id="UP000588277"/>
    </source>
</evidence>
<dbReference type="InterPro" id="IPR050482">
    <property type="entry name" value="Sensor_HK_TwoCompSys"/>
</dbReference>
<reference evidence="12 13" key="1">
    <citation type="submission" date="2020-02" db="EMBL/GenBank/DDBJ databases">
        <title>Characterization of phylogenetic diversity of novel bifidobacterial species isolated in Czech ZOOs.</title>
        <authorList>
            <person name="Lugli G.A."/>
            <person name="Vera N.B."/>
            <person name="Ventura M."/>
        </authorList>
    </citation>
    <scope>NUCLEOTIDE SEQUENCE [LARGE SCALE GENOMIC DNA]</scope>
    <source>
        <strain evidence="12 13">DSM 109958</strain>
    </source>
</reference>
<dbReference type="EC" id="2.7.13.3" evidence="2"/>
<feature type="region of interest" description="Disordered" evidence="9">
    <location>
        <begin position="855"/>
        <end position="881"/>
    </location>
</feature>
<gene>
    <name evidence="12" type="ORF">G1C96_0059</name>
</gene>
<evidence type="ECO:0000256" key="4">
    <source>
        <dbReference type="ARBA" id="ARBA00022679"/>
    </source>
</evidence>
<accession>A0A7Y0HYL7</accession>
<feature type="transmembrane region" description="Helical" evidence="10">
    <location>
        <begin position="209"/>
        <end position="229"/>
    </location>
</feature>
<dbReference type="GO" id="GO:0000155">
    <property type="term" value="F:phosphorelay sensor kinase activity"/>
    <property type="evidence" value="ECO:0007669"/>
    <property type="project" value="InterPro"/>
</dbReference>
<dbReference type="Gene3D" id="1.20.5.1930">
    <property type="match status" value="1"/>
</dbReference>
<dbReference type="GO" id="GO:0016020">
    <property type="term" value="C:membrane"/>
    <property type="evidence" value="ECO:0007669"/>
    <property type="project" value="InterPro"/>
</dbReference>
<keyword evidence="8" id="KW-0902">Two-component regulatory system</keyword>
<comment type="catalytic activity">
    <reaction evidence="1">
        <text>ATP + protein L-histidine = ADP + protein N-phospho-L-histidine.</text>
        <dbReference type="EC" id="2.7.13.3"/>
    </reaction>
</comment>
<dbReference type="RefSeq" id="WP_169274668.1">
    <property type="nucleotide sequence ID" value="NZ_JAAIIH010000001.1"/>
</dbReference>
<proteinExistence type="predicted"/>
<dbReference type="InterPro" id="IPR036890">
    <property type="entry name" value="HATPase_C_sf"/>
</dbReference>
<keyword evidence="3" id="KW-0597">Phosphoprotein</keyword>
<keyword evidence="10" id="KW-0472">Membrane</keyword>
<feature type="transmembrane region" description="Helical" evidence="10">
    <location>
        <begin position="718"/>
        <end position="741"/>
    </location>
</feature>
<dbReference type="GO" id="GO:0005524">
    <property type="term" value="F:ATP binding"/>
    <property type="evidence" value="ECO:0007669"/>
    <property type="project" value="UniProtKB-KW"/>
</dbReference>
<dbReference type="SUPFAM" id="SSF55874">
    <property type="entry name" value="ATPase domain of HSP90 chaperone/DNA topoisomerase II/histidine kinase"/>
    <property type="match status" value="1"/>
</dbReference>